<dbReference type="Gene3D" id="3.30.1330.60">
    <property type="entry name" value="OmpA-like domain"/>
    <property type="match status" value="1"/>
</dbReference>
<comment type="caution">
    <text evidence="3">The sequence shown here is derived from an EMBL/GenBank/DDBJ whole genome shotgun (WGS) entry which is preliminary data.</text>
</comment>
<organism evidence="3 4">
    <name type="scientific">Hymenobacter glaciei</name>
    <dbReference type="NCBI Taxonomy" id="877209"/>
    <lineage>
        <taxon>Bacteria</taxon>
        <taxon>Pseudomonadati</taxon>
        <taxon>Bacteroidota</taxon>
        <taxon>Cytophagia</taxon>
        <taxon>Cytophagales</taxon>
        <taxon>Hymenobacteraceae</taxon>
        <taxon>Hymenobacter</taxon>
    </lineage>
</organism>
<evidence type="ECO:0000259" key="2">
    <source>
        <dbReference type="PROSITE" id="PS51123"/>
    </source>
</evidence>
<dbReference type="EMBL" id="BAABDK010000025">
    <property type="protein sequence ID" value="GAA4043028.1"/>
    <property type="molecule type" value="Genomic_DNA"/>
</dbReference>
<name>A0ABP7UHD8_9BACT</name>
<accession>A0ABP7UHD8</accession>
<gene>
    <name evidence="3" type="ORF">GCM10022409_31210</name>
</gene>
<dbReference type="InterPro" id="IPR036737">
    <property type="entry name" value="OmpA-like_sf"/>
</dbReference>
<dbReference type="SUPFAM" id="SSF103088">
    <property type="entry name" value="OmpA-like"/>
    <property type="match status" value="1"/>
</dbReference>
<protein>
    <recommendedName>
        <fullName evidence="2">OmpA-like domain-containing protein</fullName>
    </recommendedName>
</protein>
<evidence type="ECO:0000256" key="1">
    <source>
        <dbReference type="PROSITE-ProRule" id="PRU00473"/>
    </source>
</evidence>
<evidence type="ECO:0000313" key="4">
    <source>
        <dbReference type="Proteomes" id="UP001501469"/>
    </source>
</evidence>
<evidence type="ECO:0000313" key="3">
    <source>
        <dbReference type="EMBL" id="GAA4043028.1"/>
    </source>
</evidence>
<dbReference type="PROSITE" id="PS51123">
    <property type="entry name" value="OMPA_2"/>
    <property type="match status" value="1"/>
</dbReference>
<dbReference type="RefSeq" id="WP_345056344.1">
    <property type="nucleotide sequence ID" value="NZ_BAABDK010000025.1"/>
</dbReference>
<dbReference type="InterPro" id="IPR006665">
    <property type="entry name" value="OmpA-like"/>
</dbReference>
<dbReference type="Proteomes" id="UP001501469">
    <property type="component" value="Unassembled WGS sequence"/>
</dbReference>
<proteinExistence type="predicted"/>
<feature type="domain" description="OmpA-like" evidence="2">
    <location>
        <begin position="1"/>
        <end position="45"/>
    </location>
</feature>
<keyword evidence="4" id="KW-1185">Reference proteome</keyword>
<keyword evidence="1" id="KW-0472">Membrane</keyword>
<reference evidence="4" key="1">
    <citation type="journal article" date="2019" name="Int. J. Syst. Evol. Microbiol.">
        <title>The Global Catalogue of Microorganisms (GCM) 10K type strain sequencing project: providing services to taxonomists for standard genome sequencing and annotation.</title>
        <authorList>
            <consortium name="The Broad Institute Genomics Platform"/>
            <consortium name="The Broad Institute Genome Sequencing Center for Infectious Disease"/>
            <person name="Wu L."/>
            <person name="Ma J."/>
        </authorList>
    </citation>
    <scope>NUCLEOTIDE SEQUENCE [LARGE SCALE GENOMIC DNA]</scope>
    <source>
        <strain evidence="4">JCM 17225</strain>
    </source>
</reference>
<sequence length="45" mass="5097">MTYLVAHKIKAERLTATGYGATEPYNDTEAGRKFSCRTKFKVVSR</sequence>